<feature type="chain" id="PRO_5043792622" evidence="3">
    <location>
        <begin position="28"/>
        <end position="713"/>
    </location>
</feature>
<proteinExistence type="predicted"/>
<comment type="caution">
    <text evidence="4">The sequence shown here is derived from an EMBL/GenBank/DDBJ whole genome shotgun (WGS) entry which is preliminary data.</text>
</comment>
<feature type="compositionally biased region" description="Polar residues" evidence="1">
    <location>
        <begin position="487"/>
        <end position="509"/>
    </location>
</feature>
<protein>
    <submittedName>
        <fullName evidence="4">Uncharacterized protein</fullName>
    </submittedName>
</protein>
<accession>A0A8J1TYU7</accession>
<evidence type="ECO:0000313" key="5">
    <source>
        <dbReference type="Proteomes" id="UP000749559"/>
    </source>
</evidence>
<feature type="compositionally biased region" description="Polar residues" evidence="1">
    <location>
        <begin position="598"/>
        <end position="621"/>
    </location>
</feature>
<feature type="compositionally biased region" description="Low complexity" evidence="1">
    <location>
        <begin position="586"/>
        <end position="597"/>
    </location>
</feature>
<feature type="compositionally biased region" description="Basic and acidic residues" evidence="1">
    <location>
        <begin position="677"/>
        <end position="692"/>
    </location>
</feature>
<evidence type="ECO:0000256" key="1">
    <source>
        <dbReference type="SAM" id="MobiDB-lite"/>
    </source>
</evidence>
<feature type="compositionally biased region" description="Polar residues" evidence="1">
    <location>
        <begin position="537"/>
        <end position="554"/>
    </location>
</feature>
<feature type="transmembrane region" description="Helical" evidence="2">
    <location>
        <begin position="348"/>
        <end position="369"/>
    </location>
</feature>
<keyword evidence="5" id="KW-1185">Reference proteome</keyword>
<keyword evidence="3" id="KW-0732">Signal</keyword>
<feature type="region of interest" description="Disordered" evidence="1">
    <location>
        <begin position="98"/>
        <end position="124"/>
    </location>
</feature>
<feature type="region of interest" description="Disordered" evidence="1">
    <location>
        <begin position="443"/>
        <end position="713"/>
    </location>
</feature>
<sequence length="713" mass="79851">MVVLFGSVSLNAAIGVAVMLLTSTVLASPSTPLRTLYKKGQINNNRQFPSSNKWNTYSNDFFYDDNGIDVKDSDVVDPERNKPETEYVTILTDYPPFVPAHPIKKPRRRRSRRGRDLRPNKPSGHYQIRHAIFARKGVSLTTAKNQNRLEIWQTMRETTEKGIKPNGKQPGGYLNDPTQQNKDIGMMKGFLRMSSHVDNPSEQVGVSKHIDRVRRDSNPVKKMIMRAYQFTNIFGKMNEIYKAKPCLLNAELDASQGQSDFRPIPEPTSPTRKHTIKVAEINNNSTQMNITNVIEEQKHRVRRAAQSNTVEIEEEVHKVNITIPQNIIDEILSGKYVVSVLGDKGTRIVIAVGIVTFFIIGALVFIFVYRWNVEEQRTRGRNLMFIEHCKSCRNPMNRLHDSSDCEWIYVICDCRNDRRKGKTEYMKLNGGNHVVTMEHNYSIDSGDSLEPESSPERVVGGEDTPKPPKNVGSNSSVGVKDERPKRVSSSSSTGVKNVGNEQTKGSTQDKGCMDSSVELDDSTETPKDNDIDASAKKLTQPSTELPPMATSTPKETSHLSELDLSSVEKPSNAPLQSKNEKNTIDSSPTSPVKSSSPNFSNDQENHSTNSQTSPDNSTSPNRLVPETRSSPRRTKTTPLSLDDDDNTQQELTPSRGFPTPSVQVDVSKSGTLSPRKIIREVDSSQEKPDHGLRLPAKKLFDPNDTYDEYDSFD</sequence>
<reference evidence="4" key="1">
    <citation type="submission" date="2022-03" db="EMBL/GenBank/DDBJ databases">
        <authorList>
            <person name="Martin C."/>
        </authorList>
    </citation>
    <scope>NUCLEOTIDE SEQUENCE</scope>
</reference>
<name>A0A8J1TYU7_OWEFU</name>
<feature type="compositionally biased region" description="Acidic residues" evidence="1">
    <location>
        <begin position="704"/>
        <end position="713"/>
    </location>
</feature>
<feature type="compositionally biased region" description="Basic and acidic residues" evidence="1">
    <location>
        <begin position="524"/>
        <end position="535"/>
    </location>
</feature>
<evidence type="ECO:0000256" key="2">
    <source>
        <dbReference type="SAM" id="Phobius"/>
    </source>
</evidence>
<dbReference type="AlphaFoldDB" id="A0A8J1TYU7"/>
<evidence type="ECO:0000256" key="3">
    <source>
        <dbReference type="SAM" id="SignalP"/>
    </source>
</evidence>
<keyword evidence="2" id="KW-0472">Membrane</keyword>
<keyword evidence="2" id="KW-0812">Transmembrane</keyword>
<dbReference type="EMBL" id="CAIIXF020000006">
    <property type="protein sequence ID" value="CAH1786673.1"/>
    <property type="molecule type" value="Genomic_DNA"/>
</dbReference>
<organism evidence="4 5">
    <name type="scientific">Owenia fusiformis</name>
    <name type="common">Polychaete worm</name>
    <dbReference type="NCBI Taxonomy" id="6347"/>
    <lineage>
        <taxon>Eukaryota</taxon>
        <taxon>Metazoa</taxon>
        <taxon>Spiralia</taxon>
        <taxon>Lophotrochozoa</taxon>
        <taxon>Annelida</taxon>
        <taxon>Polychaeta</taxon>
        <taxon>Sedentaria</taxon>
        <taxon>Canalipalpata</taxon>
        <taxon>Sabellida</taxon>
        <taxon>Oweniida</taxon>
        <taxon>Oweniidae</taxon>
        <taxon>Owenia</taxon>
    </lineage>
</organism>
<feature type="compositionally biased region" description="Basic residues" evidence="1">
    <location>
        <begin position="102"/>
        <end position="113"/>
    </location>
</feature>
<dbReference type="Proteomes" id="UP000749559">
    <property type="component" value="Unassembled WGS sequence"/>
</dbReference>
<gene>
    <name evidence="4" type="ORF">OFUS_LOCUS12520</name>
</gene>
<feature type="signal peptide" evidence="3">
    <location>
        <begin position="1"/>
        <end position="27"/>
    </location>
</feature>
<keyword evidence="2" id="KW-1133">Transmembrane helix</keyword>
<feature type="compositionally biased region" description="Polar residues" evidence="1">
    <location>
        <begin position="660"/>
        <end position="672"/>
    </location>
</feature>
<evidence type="ECO:0000313" key="4">
    <source>
        <dbReference type="EMBL" id="CAH1786673.1"/>
    </source>
</evidence>